<keyword evidence="7" id="KW-0325">Glycoprotein</keyword>
<dbReference type="EMBL" id="BMFA01000014">
    <property type="protein sequence ID" value="GGB61064.1"/>
    <property type="molecule type" value="Genomic_DNA"/>
</dbReference>
<dbReference type="Pfam" id="PF04577">
    <property type="entry name" value="Glyco_transf_61"/>
    <property type="match status" value="1"/>
</dbReference>
<dbReference type="Proteomes" id="UP000605148">
    <property type="component" value="Unassembled WGS sequence"/>
</dbReference>
<protein>
    <recommendedName>
        <fullName evidence="8">Glycosyltransferase 61 catalytic domain-containing protein</fullName>
    </recommendedName>
</protein>
<reference evidence="9" key="2">
    <citation type="submission" date="2020-09" db="EMBL/GenBank/DDBJ databases">
        <authorList>
            <person name="Sun Q."/>
            <person name="Zhou Y."/>
        </authorList>
    </citation>
    <scope>NUCLEOTIDE SEQUENCE</scope>
    <source>
        <strain evidence="9">CGMCC 1.12426</strain>
    </source>
</reference>
<name>A0A916TMT8_9HYPH</name>
<accession>A0A916TMT8</accession>
<comment type="subcellular location">
    <subcellularLocation>
        <location evidence="1">Membrane</location>
        <topology evidence="1">Single-pass membrane protein</topology>
    </subcellularLocation>
</comment>
<comment type="caution">
    <text evidence="9">The sequence shown here is derived from an EMBL/GenBank/DDBJ whole genome shotgun (WGS) entry which is preliminary data.</text>
</comment>
<organism evidence="9 10">
    <name type="scientific">Roseibium aquae</name>
    <dbReference type="NCBI Taxonomy" id="1323746"/>
    <lineage>
        <taxon>Bacteria</taxon>
        <taxon>Pseudomonadati</taxon>
        <taxon>Pseudomonadota</taxon>
        <taxon>Alphaproteobacteria</taxon>
        <taxon>Hyphomicrobiales</taxon>
        <taxon>Stappiaceae</taxon>
        <taxon>Roseibium</taxon>
    </lineage>
</organism>
<gene>
    <name evidence="9" type="ORF">GCM10011316_36340</name>
</gene>
<feature type="domain" description="Glycosyltransferase 61 catalytic" evidence="8">
    <location>
        <begin position="136"/>
        <end position="299"/>
    </location>
</feature>
<evidence type="ECO:0000259" key="8">
    <source>
        <dbReference type="Pfam" id="PF04577"/>
    </source>
</evidence>
<keyword evidence="5" id="KW-1133">Transmembrane helix</keyword>
<keyword evidence="6" id="KW-0472">Membrane</keyword>
<reference evidence="9" key="1">
    <citation type="journal article" date="2014" name="Int. J. Syst. Evol. Microbiol.">
        <title>Complete genome sequence of Corynebacterium casei LMG S-19264T (=DSM 44701T), isolated from a smear-ripened cheese.</title>
        <authorList>
            <consortium name="US DOE Joint Genome Institute (JGI-PGF)"/>
            <person name="Walter F."/>
            <person name="Albersmeier A."/>
            <person name="Kalinowski J."/>
            <person name="Ruckert C."/>
        </authorList>
    </citation>
    <scope>NUCLEOTIDE SEQUENCE</scope>
    <source>
        <strain evidence="9">CGMCC 1.12426</strain>
    </source>
</reference>
<keyword evidence="2" id="KW-0328">Glycosyltransferase</keyword>
<evidence type="ECO:0000256" key="1">
    <source>
        <dbReference type="ARBA" id="ARBA00004167"/>
    </source>
</evidence>
<evidence type="ECO:0000256" key="2">
    <source>
        <dbReference type="ARBA" id="ARBA00022676"/>
    </source>
</evidence>
<dbReference type="PANTHER" id="PTHR20961:SF38">
    <property type="entry name" value="PROTEIN O-LINKED-MANNOSE BETA-1,4-N-ACETYLGLUCOSAMINYLTRANSFERASE 2"/>
    <property type="match status" value="1"/>
</dbReference>
<dbReference type="InterPro" id="IPR049625">
    <property type="entry name" value="Glyco_transf_61_cat"/>
</dbReference>
<proteinExistence type="predicted"/>
<dbReference type="InterPro" id="IPR007657">
    <property type="entry name" value="Glycosyltransferase_61"/>
</dbReference>
<evidence type="ECO:0000256" key="5">
    <source>
        <dbReference type="ARBA" id="ARBA00022989"/>
    </source>
</evidence>
<dbReference type="RefSeq" id="WP_150497576.1">
    <property type="nucleotide sequence ID" value="NZ_BMFA01000014.1"/>
</dbReference>
<keyword evidence="10" id="KW-1185">Reference proteome</keyword>
<evidence type="ECO:0000256" key="4">
    <source>
        <dbReference type="ARBA" id="ARBA00022692"/>
    </source>
</evidence>
<keyword evidence="4" id="KW-0812">Transmembrane</keyword>
<evidence type="ECO:0000313" key="9">
    <source>
        <dbReference type="EMBL" id="GGB61064.1"/>
    </source>
</evidence>
<dbReference type="GO" id="GO:0016020">
    <property type="term" value="C:membrane"/>
    <property type="evidence" value="ECO:0007669"/>
    <property type="project" value="UniProtKB-SubCell"/>
</dbReference>
<dbReference type="GO" id="GO:0016757">
    <property type="term" value="F:glycosyltransferase activity"/>
    <property type="evidence" value="ECO:0007669"/>
    <property type="project" value="UniProtKB-KW"/>
</dbReference>
<evidence type="ECO:0000313" key="10">
    <source>
        <dbReference type="Proteomes" id="UP000605148"/>
    </source>
</evidence>
<dbReference type="OrthoDB" id="288504at2"/>
<dbReference type="PANTHER" id="PTHR20961">
    <property type="entry name" value="GLYCOSYLTRANSFERASE"/>
    <property type="match status" value="1"/>
</dbReference>
<evidence type="ECO:0000256" key="3">
    <source>
        <dbReference type="ARBA" id="ARBA00022679"/>
    </source>
</evidence>
<evidence type="ECO:0000256" key="6">
    <source>
        <dbReference type="ARBA" id="ARBA00023136"/>
    </source>
</evidence>
<sequence length="361" mass="40354">MRQNLRARYHTARKALAGRVEGLWPSVLFSDVTETVFERDPEARSFEPLPSAFPEQARSFVARAGLEKNAERVYRTTVPCTIDPKMGILFAGSKVVWGSSDIPDRERGPSFHRHLSRPSLTLPAGILLHHFHSDNYFHFIFYVLTKVHLAEKAGLPADVPFVLPEKTAGTVFFRQARDLGVFGKREVVVQGRKQVLAVDRAFLIRERFCDPQAMDWLCDRFSVPMAAPQNRRLLVVRAKDAANGRSWRNQAEVEATAARFGFEAVDPGTLPLKDQARLFSEASVVVGAHGAGLTNLVFRRHAPGHLVELFSPQMGGAHYFMIARAKGFGYDSLLTRNPEGRDFRATTEVDCADLERVLGAL</sequence>
<evidence type="ECO:0000256" key="7">
    <source>
        <dbReference type="ARBA" id="ARBA00023180"/>
    </source>
</evidence>
<dbReference type="AlphaFoldDB" id="A0A916TMT8"/>
<keyword evidence="3" id="KW-0808">Transferase</keyword>